<evidence type="ECO:0000256" key="1">
    <source>
        <dbReference type="SAM" id="Phobius"/>
    </source>
</evidence>
<proteinExistence type="predicted"/>
<protein>
    <submittedName>
        <fullName evidence="2">Uncharacterized protein</fullName>
    </submittedName>
</protein>
<keyword evidence="1" id="KW-1133">Transmembrane helix</keyword>
<evidence type="ECO:0000313" key="3">
    <source>
        <dbReference type="Proteomes" id="UP000250870"/>
    </source>
</evidence>
<comment type="caution">
    <text evidence="2">The sequence shown here is derived from an EMBL/GenBank/DDBJ whole genome shotgun (WGS) entry which is preliminary data.</text>
</comment>
<feature type="transmembrane region" description="Helical" evidence="1">
    <location>
        <begin position="48"/>
        <end position="68"/>
    </location>
</feature>
<accession>A0A329VGS6</accession>
<organism evidence="2 3">
    <name type="scientific">Photorhabdus laumondii subsp. clarkei</name>
    <dbReference type="NCBI Taxonomy" id="2029685"/>
    <lineage>
        <taxon>Bacteria</taxon>
        <taxon>Pseudomonadati</taxon>
        <taxon>Pseudomonadota</taxon>
        <taxon>Gammaproteobacteria</taxon>
        <taxon>Enterobacterales</taxon>
        <taxon>Morganellaceae</taxon>
        <taxon>Photorhabdus</taxon>
    </lineage>
</organism>
<evidence type="ECO:0000313" key="2">
    <source>
        <dbReference type="EMBL" id="RAW90874.1"/>
    </source>
</evidence>
<keyword evidence="1" id="KW-0472">Membrane</keyword>
<feature type="transmembrane region" description="Helical" evidence="1">
    <location>
        <begin position="21"/>
        <end position="42"/>
    </location>
</feature>
<gene>
    <name evidence="2" type="ORF">CKY01_10535</name>
</gene>
<dbReference type="RefSeq" id="WP_113025668.1">
    <property type="nucleotide sequence ID" value="NZ_CAWNWQ010000012.1"/>
</dbReference>
<name>A0A329VGS6_9GAMM</name>
<reference evidence="2 3" key="1">
    <citation type="journal article" date="2018" name="Int. J. Syst. Evol. Microbiol.">
        <title>Whole-genome-based revisit of Photorhabdus phylogeny: proposal for the elevation of most Photorhabdus subspecies to the species level and description of one novel species Photorhabdus bodei sp. nov., and one novel subspecies Photorhabdus laumondii subsp. clarkei subsp. nov.</title>
        <authorList>
            <person name="Machado R.A.R."/>
            <person name="Wuthrich D."/>
            <person name="Kuhnert P."/>
            <person name="Arce C.C.M."/>
            <person name="Thonen L."/>
            <person name="Ruiz C."/>
            <person name="Zhang X."/>
            <person name="Robert C.A.M."/>
            <person name="Karimi J."/>
            <person name="Kamali S."/>
            <person name="Ma J."/>
            <person name="Bruggmann R."/>
            <person name="Erb M."/>
        </authorList>
    </citation>
    <scope>NUCLEOTIDE SEQUENCE [LARGE SCALE GENOMIC DNA]</scope>
    <source>
        <strain evidence="2 3">BOJ-47</strain>
    </source>
</reference>
<dbReference type="EMBL" id="NSCI01000012">
    <property type="protein sequence ID" value="RAW90874.1"/>
    <property type="molecule type" value="Genomic_DNA"/>
</dbReference>
<dbReference type="Proteomes" id="UP000250870">
    <property type="component" value="Unassembled WGS sequence"/>
</dbReference>
<keyword evidence="1" id="KW-0812">Transmembrane</keyword>
<dbReference type="AlphaFoldDB" id="A0A329VGS6"/>
<sequence length="74" mass="8858">MKNKIFSKGWFKDLFCVFIKELLWSNMPVVAIFIWGIISVYFFPDEWWIISLIGSIVIVVLFFVLTYLSERKKC</sequence>